<dbReference type="EMBL" id="CAFBNM010000008">
    <property type="protein sequence ID" value="CAB4957460.1"/>
    <property type="molecule type" value="Genomic_DNA"/>
</dbReference>
<evidence type="ECO:0000313" key="4">
    <source>
        <dbReference type="EMBL" id="CAB4756179.1"/>
    </source>
</evidence>
<protein>
    <submittedName>
        <fullName evidence="5">Unannotated protein</fullName>
    </submittedName>
</protein>
<dbReference type="SUPFAM" id="SSF56601">
    <property type="entry name" value="beta-lactamase/transpeptidase-like"/>
    <property type="match status" value="1"/>
</dbReference>
<evidence type="ECO:0000313" key="8">
    <source>
        <dbReference type="EMBL" id="CAB4987858.1"/>
    </source>
</evidence>
<evidence type="ECO:0000313" key="6">
    <source>
        <dbReference type="EMBL" id="CAB4844332.1"/>
    </source>
</evidence>
<proteinExistence type="predicted"/>
<dbReference type="InterPro" id="IPR012338">
    <property type="entry name" value="Beta-lactam/transpept-like"/>
</dbReference>
<evidence type="ECO:0000313" key="7">
    <source>
        <dbReference type="EMBL" id="CAB4957460.1"/>
    </source>
</evidence>
<evidence type="ECO:0000313" key="5">
    <source>
        <dbReference type="EMBL" id="CAB4811077.1"/>
    </source>
</evidence>
<dbReference type="EMBL" id="CAFAAN010000015">
    <property type="protein sequence ID" value="CAB4811077.1"/>
    <property type="molecule type" value="Genomic_DNA"/>
</dbReference>
<evidence type="ECO:0000313" key="3">
    <source>
        <dbReference type="EMBL" id="CAB4675700.1"/>
    </source>
</evidence>
<dbReference type="EMBL" id="CAEZUM010000026">
    <property type="protein sequence ID" value="CAB4598668.1"/>
    <property type="molecule type" value="Genomic_DNA"/>
</dbReference>
<dbReference type="AlphaFoldDB" id="A0A6J6Z0S2"/>
<dbReference type="EMBL" id="CAFBOO010000007">
    <property type="protein sequence ID" value="CAB4987858.1"/>
    <property type="molecule type" value="Genomic_DNA"/>
</dbReference>
<evidence type="ECO:0000313" key="9">
    <source>
        <dbReference type="EMBL" id="CAB5028591.1"/>
    </source>
</evidence>
<evidence type="ECO:0000313" key="10">
    <source>
        <dbReference type="EMBL" id="CAB5073118.1"/>
    </source>
</evidence>
<dbReference type="EMBL" id="CAFAZW010000024">
    <property type="protein sequence ID" value="CAB4844332.1"/>
    <property type="molecule type" value="Genomic_DNA"/>
</dbReference>
<dbReference type="PANTHER" id="PTHR46825">
    <property type="entry name" value="D-ALANYL-D-ALANINE-CARBOXYPEPTIDASE/ENDOPEPTIDASE AMPH"/>
    <property type="match status" value="1"/>
</dbReference>
<evidence type="ECO:0000259" key="1">
    <source>
        <dbReference type="Pfam" id="PF00144"/>
    </source>
</evidence>
<dbReference type="Pfam" id="PF00144">
    <property type="entry name" value="Beta-lactamase"/>
    <property type="match status" value="1"/>
</dbReference>
<dbReference type="InterPro" id="IPR050491">
    <property type="entry name" value="AmpC-like"/>
</dbReference>
<reference evidence="5" key="1">
    <citation type="submission" date="2020-05" db="EMBL/GenBank/DDBJ databases">
        <authorList>
            <person name="Chiriac C."/>
            <person name="Salcher M."/>
            <person name="Ghai R."/>
            <person name="Kavagutti S V."/>
        </authorList>
    </citation>
    <scope>NUCLEOTIDE SEQUENCE</scope>
</reference>
<organism evidence="5">
    <name type="scientific">freshwater metagenome</name>
    <dbReference type="NCBI Taxonomy" id="449393"/>
    <lineage>
        <taxon>unclassified sequences</taxon>
        <taxon>metagenomes</taxon>
        <taxon>ecological metagenomes</taxon>
    </lineage>
</organism>
<dbReference type="PANTHER" id="PTHR46825:SF9">
    <property type="entry name" value="BETA-LACTAMASE-RELATED DOMAIN-CONTAINING PROTEIN"/>
    <property type="match status" value="1"/>
</dbReference>
<dbReference type="EMBL" id="CAFBPO010000023">
    <property type="protein sequence ID" value="CAB5028591.1"/>
    <property type="molecule type" value="Genomic_DNA"/>
</dbReference>
<dbReference type="Gene3D" id="3.40.710.10">
    <property type="entry name" value="DD-peptidase/beta-lactamase superfamily"/>
    <property type="match status" value="1"/>
</dbReference>
<evidence type="ECO:0000313" key="2">
    <source>
        <dbReference type="EMBL" id="CAB4598668.1"/>
    </source>
</evidence>
<gene>
    <name evidence="2" type="ORF">UFOPK1824_00538</name>
    <name evidence="3" type="ORF">UFOPK2340_00741</name>
    <name evidence="4" type="ORF">UFOPK2850_00779</name>
    <name evidence="5" type="ORF">UFOPK3027_01333</name>
    <name evidence="6" type="ORF">UFOPK3256_01274</name>
    <name evidence="7" type="ORF">UFOPK3827_01001</name>
    <name evidence="8" type="ORF">UFOPK3982_00927</name>
    <name evidence="9" type="ORF">UFOPK4120_01367</name>
    <name evidence="10" type="ORF">UFOPK4404_00822</name>
</gene>
<accession>A0A6J6Z0S2</accession>
<sequence length="460" mass="50626">MNPEEIIEYASHEFELLRAEMEIPGIAFGLIHEGNLVYSAGLGESIIGSGIQPTSKTVFRIASMTKSFTAKAILDLRDKGLLQLDLPITTYLPWAATIGLPANSAPITIRHLLTMGAGLPIDDPWGDRQESLPISDFDEMVKSGLTFNRSVNTGFEYSNLSYALLGRIISVVTGEEFEPFIKREIFDLLGMQASTFFTDVVPDEFRAVGYAKFASGLTPEPTIKTGAFTPMGGLHSSVDDLAKWVSTYQLGRIEQQTPYRYAQSGMAKAVNESPERIVISAYGFGLFINDDAILGRFVHHSGGYPGYGSHMRWHLESGWGIVALGNLTYAPMNIACTNIMNHIAQIHRKSSKPKINMGNATQAAMIAINDLINKWDDAVADEWFTENMDLDQPRAERIAELRKLTSGKDNWKPLEGSITAQTKSNVTWKVESGGSAIEVELLMSPQKSPKIQKLTLKSAN</sequence>
<dbReference type="EMBL" id="CAEZZH010000008">
    <property type="protein sequence ID" value="CAB4756179.1"/>
    <property type="molecule type" value="Genomic_DNA"/>
</dbReference>
<feature type="domain" description="Beta-lactamase-related" evidence="1">
    <location>
        <begin position="16"/>
        <end position="330"/>
    </location>
</feature>
<name>A0A6J6Z0S2_9ZZZZ</name>
<dbReference type="EMBL" id="CAFBQY010000007">
    <property type="protein sequence ID" value="CAB5073118.1"/>
    <property type="molecule type" value="Genomic_DNA"/>
</dbReference>
<dbReference type="InterPro" id="IPR001466">
    <property type="entry name" value="Beta-lactam-related"/>
</dbReference>
<dbReference type="EMBL" id="CAEZXC010000034">
    <property type="protein sequence ID" value="CAB4675700.1"/>
    <property type="molecule type" value="Genomic_DNA"/>
</dbReference>